<accession>A0A2Z3GXN2</accession>
<dbReference type="GO" id="GO:0020037">
    <property type="term" value="F:heme binding"/>
    <property type="evidence" value="ECO:0007669"/>
    <property type="project" value="InterPro"/>
</dbReference>
<feature type="domain" description="DUF1553" evidence="3">
    <location>
        <begin position="443"/>
        <end position="701"/>
    </location>
</feature>
<dbReference type="InterPro" id="IPR022655">
    <property type="entry name" value="DUF1553"/>
</dbReference>
<gene>
    <name evidence="5" type="ORF">C1280_17065</name>
</gene>
<dbReference type="Proteomes" id="UP000245802">
    <property type="component" value="Chromosome"/>
</dbReference>
<evidence type="ECO:0000313" key="5">
    <source>
        <dbReference type="EMBL" id="AWM38523.1"/>
    </source>
</evidence>
<dbReference type="RefSeq" id="WP_063744571.1">
    <property type="nucleotide sequence ID" value="NZ_CP025958.1"/>
</dbReference>
<dbReference type="GO" id="GO:0009055">
    <property type="term" value="F:electron transfer activity"/>
    <property type="evidence" value="ECO:0007669"/>
    <property type="project" value="InterPro"/>
</dbReference>
<evidence type="ECO:0000259" key="3">
    <source>
        <dbReference type="Pfam" id="PF07587"/>
    </source>
</evidence>
<protein>
    <submittedName>
        <fullName evidence="5">DUF1549 domain-containing protein</fullName>
    </submittedName>
</protein>
<dbReference type="AlphaFoldDB" id="A0A2Z3GXN2"/>
<feature type="signal peptide" evidence="1">
    <location>
        <begin position="1"/>
        <end position="21"/>
    </location>
</feature>
<evidence type="ECO:0000259" key="2">
    <source>
        <dbReference type="Pfam" id="PF07583"/>
    </source>
</evidence>
<dbReference type="Pfam" id="PF07635">
    <property type="entry name" value="PSCyt1"/>
    <property type="match status" value="1"/>
</dbReference>
<evidence type="ECO:0000256" key="1">
    <source>
        <dbReference type="SAM" id="SignalP"/>
    </source>
</evidence>
<dbReference type="KEGG" id="gog:C1280_17065"/>
<dbReference type="InterPro" id="IPR011444">
    <property type="entry name" value="DUF1549"/>
</dbReference>
<dbReference type="PANTHER" id="PTHR35889">
    <property type="entry name" value="CYCLOINULO-OLIGOSACCHARIDE FRUCTANOTRANSFERASE-RELATED"/>
    <property type="match status" value="1"/>
</dbReference>
<keyword evidence="6" id="KW-1185">Reference proteome</keyword>
<dbReference type="Pfam" id="PF07587">
    <property type="entry name" value="PSD1"/>
    <property type="match status" value="1"/>
</dbReference>
<dbReference type="InterPro" id="IPR036909">
    <property type="entry name" value="Cyt_c-like_dom_sf"/>
</dbReference>
<dbReference type="SUPFAM" id="SSF46626">
    <property type="entry name" value="Cytochrome c"/>
    <property type="match status" value="1"/>
</dbReference>
<keyword evidence="1" id="KW-0732">Signal</keyword>
<dbReference type="EMBL" id="CP025958">
    <property type="protein sequence ID" value="AWM38523.1"/>
    <property type="molecule type" value="Genomic_DNA"/>
</dbReference>
<sequence>MPTRLLLTFAAVVALTLPCRAAEKVDFARDIRPILSDKCFKCHGPGTQKAKLRLDDRDAAVKKGALTPGKHADSTLIERVLLDDSDTGRMPPPDTADRLTPEQIAKLKKWIDEGAEYRPHWAFVPPKRPDVPKAAPAANPIDAFVRARLAQDGLEPAPQADKSTLIRRVTLDLTGLLPTPKEVEDFLADKSSGAYETVVDRLLASPHYGERMARHWLDLARYADSNGYTIDGPRQIWAYRDWVIKALNSDMPFDQFTREQLAGDLLPGATLDQKVATGFHRNTAFNEEGGTDPEQFRVERTIDRANTTGAVWLGLTFGCAQCHDHKYDPLPAKDYYRLYAFFDSCDEPTIPIGGPADLEKRIAELQTKVATARLAGNDAETKKLLAEIKKVQGQVPTTLVMRERAKPRQTFVQVRGDFLRKGEEVQPGYPAAVGTTPAEKRLTRLDLAKWLTSADNPLTARVTVNRAWQTFFGRGLVETENDFGLQGSFPTHPELLDWLAVEFASPSGRWSFKRLHKLIVTSDTYKQSSAARPELAEKDPRNLLLGRQSRLRLEAEIIRDVSLSASALLNPKLGGPGVFPPQPRELFQFTQSNHAWAESKGPDRYRRGMYTYIWRQSQHPLLATFDAADAQVACTKRNRSNTPLQALHLANDPAFVEFAEALGKRIESSSPSDDAGKIAFAFAVCFARTPTDAEASRVRSYLDARRKADPKTAWAAVARVLMNLDEFITRE</sequence>
<organism evidence="5 6">
    <name type="scientific">Gemmata obscuriglobus</name>
    <dbReference type="NCBI Taxonomy" id="114"/>
    <lineage>
        <taxon>Bacteria</taxon>
        <taxon>Pseudomonadati</taxon>
        <taxon>Planctomycetota</taxon>
        <taxon>Planctomycetia</taxon>
        <taxon>Gemmatales</taxon>
        <taxon>Gemmataceae</taxon>
        <taxon>Gemmata</taxon>
    </lineage>
</organism>
<dbReference type="OrthoDB" id="127107at2"/>
<feature type="domain" description="Cytochrome C Planctomycete-type" evidence="4">
    <location>
        <begin position="39"/>
        <end position="94"/>
    </location>
</feature>
<evidence type="ECO:0000259" key="4">
    <source>
        <dbReference type="Pfam" id="PF07635"/>
    </source>
</evidence>
<proteinExistence type="predicted"/>
<feature type="domain" description="DUF1549" evidence="2">
    <location>
        <begin position="140"/>
        <end position="346"/>
    </location>
</feature>
<feature type="chain" id="PRO_5016454226" evidence="1">
    <location>
        <begin position="22"/>
        <end position="731"/>
    </location>
</feature>
<dbReference type="InterPro" id="IPR011429">
    <property type="entry name" value="Cyt_c_Planctomycete-type"/>
</dbReference>
<reference evidence="5 6" key="1">
    <citation type="submission" date="2018-01" db="EMBL/GenBank/DDBJ databases">
        <title>G. obscuriglobus.</title>
        <authorList>
            <person name="Franke J."/>
            <person name="Blomberg W."/>
            <person name="Selmecki A."/>
        </authorList>
    </citation>
    <scope>NUCLEOTIDE SEQUENCE [LARGE SCALE GENOMIC DNA]</scope>
    <source>
        <strain evidence="5 6">DSM 5831</strain>
    </source>
</reference>
<name>A0A2Z3GXN2_9BACT</name>
<dbReference type="Pfam" id="PF07583">
    <property type="entry name" value="PSCyt2"/>
    <property type="match status" value="1"/>
</dbReference>
<evidence type="ECO:0000313" key="6">
    <source>
        <dbReference type="Proteomes" id="UP000245802"/>
    </source>
</evidence>
<dbReference type="PANTHER" id="PTHR35889:SF3">
    <property type="entry name" value="F-BOX DOMAIN-CONTAINING PROTEIN"/>
    <property type="match status" value="1"/>
</dbReference>